<dbReference type="STRING" id="91626.A0A0C9MSA4"/>
<organism evidence="4">
    <name type="scientific">Mucor ambiguus</name>
    <dbReference type="NCBI Taxonomy" id="91626"/>
    <lineage>
        <taxon>Eukaryota</taxon>
        <taxon>Fungi</taxon>
        <taxon>Fungi incertae sedis</taxon>
        <taxon>Mucoromycota</taxon>
        <taxon>Mucoromycotina</taxon>
        <taxon>Mucoromycetes</taxon>
        <taxon>Mucorales</taxon>
        <taxon>Mucorineae</taxon>
        <taxon>Mucoraceae</taxon>
        <taxon>Mucor</taxon>
    </lineage>
</organism>
<reference evidence="4" key="1">
    <citation type="submission" date="2014-09" db="EMBL/GenBank/DDBJ databases">
        <title>Draft genome sequence of an oleaginous Mucoromycotina fungus Mucor ambiguus NBRC6742.</title>
        <authorList>
            <person name="Takeda I."/>
            <person name="Yamane N."/>
            <person name="Morita T."/>
            <person name="Tamano K."/>
            <person name="Machida M."/>
            <person name="Baker S."/>
            <person name="Koike H."/>
        </authorList>
    </citation>
    <scope>NUCLEOTIDE SEQUENCE</scope>
    <source>
        <strain evidence="4">NBRC 6742</strain>
    </source>
</reference>
<dbReference type="EMBL" id="DF836631">
    <property type="protein sequence ID" value="GAN10314.1"/>
    <property type="molecule type" value="Genomic_DNA"/>
</dbReference>
<dbReference type="OrthoDB" id="2260257at2759"/>
<feature type="domain" description="Yeast cell wall synthesis Kre9/Knh1-like N-terminal" evidence="3">
    <location>
        <begin position="25"/>
        <end position="109"/>
    </location>
</feature>
<protein>
    <recommendedName>
        <fullName evidence="3">Yeast cell wall synthesis Kre9/Knh1-like N-terminal domain-containing protein</fullName>
    </recommendedName>
</protein>
<dbReference type="PANTHER" id="PTHR40633">
    <property type="entry name" value="MATRIX PROTEIN, PUTATIVE (AFU_ORTHOLOGUE AFUA_8G05410)-RELATED"/>
    <property type="match status" value="1"/>
</dbReference>
<proteinExistence type="predicted"/>
<name>A0A0C9MSA4_9FUNG</name>
<dbReference type="InterPro" id="IPR018466">
    <property type="entry name" value="Kre9/Knh1-like_N"/>
</dbReference>
<gene>
    <name evidence="4" type="ORF">MAM1_0342c09852</name>
</gene>
<feature type="chain" id="PRO_5002199961" description="Yeast cell wall synthesis Kre9/Knh1-like N-terminal domain-containing protein" evidence="2">
    <location>
        <begin position="19"/>
        <end position="205"/>
    </location>
</feature>
<evidence type="ECO:0000256" key="1">
    <source>
        <dbReference type="ARBA" id="ARBA00022729"/>
    </source>
</evidence>
<sequence>MKSVIAAIAAIAATVVSAQNIVSSQPSTNQVVTAGTTANIVWAPVDGTISTIDLRQGAASALTLVQNVATNVPASTGTYSWNVPATLPAGTDYALSFGQSPNVTYTPFFIIKAASGGAASSGAASSGAASSAAASSAGPVSSAASAASSATSKAASAAASATSKAASAASSAASATTTPASSAGNKNMAAVGAAAVAGAVVAALI</sequence>
<dbReference type="Proteomes" id="UP000053815">
    <property type="component" value="Unassembled WGS sequence"/>
</dbReference>
<evidence type="ECO:0000313" key="4">
    <source>
        <dbReference type="EMBL" id="GAN10314.1"/>
    </source>
</evidence>
<dbReference type="PANTHER" id="PTHR40633:SF1">
    <property type="entry name" value="GPI ANCHORED SERINE-THREONINE RICH PROTEIN (AFU_ORTHOLOGUE AFUA_1G03630)"/>
    <property type="match status" value="1"/>
</dbReference>
<evidence type="ECO:0000256" key="2">
    <source>
        <dbReference type="SAM" id="SignalP"/>
    </source>
</evidence>
<dbReference type="Pfam" id="PF10342">
    <property type="entry name" value="Kre9_KNH"/>
    <property type="match status" value="1"/>
</dbReference>
<keyword evidence="1 2" id="KW-0732">Signal</keyword>
<accession>A0A0C9MSA4</accession>
<feature type="signal peptide" evidence="2">
    <location>
        <begin position="1"/>
        <end position="18"/>
    </location>
</feature>
<keyword evidence="5" id="KW-1185">Reference proteome</keyword>
<dbReference type="AlphaFoldDB" id="A0A0C9MSA4"/>
<evidence type="ECO:0000313" key="5">
    <source>
        <dbReference type="Proteomes" id="UP000053815"/>
    </source>
</evidence>
<dbReference type="InterPro" id="IPR052982">
    <property type="entry name" value="SRP1/TIP1-like"/>
</dbReference>
<evidence type="ECO:0000259" key="3">
    <source>
        <dbReference type="Pfam" id="PF10342"/>
    </source>
</evidence>